<dbReference type="PANTHER" id="PTHR31087">
    <property type="match status" value="1"/>
</dbReference>
<evidence type="ECO:0000313" key="5">
    <source>
        <dbReference type="Proteomes" id="UP000230069"/>
    </source>
</evidence>
<feature type="compositionally biased region" description="Polar residues" evidence="2">
    <location>
        <begin position="31"/>
        <end position="73"/>
    </location>
</feature>
<proteinExistence type="inferred from homology"/>
<protein>
    <recommendedName>
        <fullName evidence="6">Tubby C-terminal domain-containing protein</fullName>
    </recommendedName>
</protein>
<gene>
    <name evidence="4" type="ORF">AQUCO_02600423v1</name>
</gene>
<dbReference type="EMBL" id="KZ305043">
    <property type="protein sequence ID" value="PIA39962.1"/>
    <property type="molecule type" value="Genomic_DNA"/>
</dbReference>
<dbReference type="AlphaFoldDB" id="A0A2G5D902"/>
<dbReference type="OrthoDB" id="97518at2759"/>
<dbReference type="InterPro" id="IPR038595">
    <property type="entry name" value="LOR_sf"/>
</dbReference>
<evidence type="ECO:0000256" key="1">
    <source>
        <dbReference type="ARBA" id="ARBA00005437"/>
    </source>
</evidence>
<dbReference type="Proteomes" id="UP000230069">
    <property type="component" value="Unassembled WGS sequence"/>
</dbReference>
<feature type="transmembrane region" description="Helical" evidence="3">
    <location>
        <begin position="284"/>
        <end position="303"/>
    </location>
</feature>
<keyword evidence="5" id="KW-1185">Reference proteome</keyword>
<organism evidence="4 5">
    <name type="scientific">Aquilegia coerulea</name>
    <name type="common">Rocky mountain columbine</name>
    <dbReference type="NCBI Taxonomy" id="218851"/>
    <lineage>
        <taxon>Eukaryota</taxon>
        <taxon>Viridiplantae</taxon>
        <taxon>Streptophyta</taxon>
        <taxon>Embryophyta</taxon>
        <taxon>Tracheophyta</taxon>
        <taxon>Spermatophyta</taxon>
        <taxon>Magnoliopsida</taxon>
        <taxon>Ranunculales</taxon>
        <taxon>Ranunculaceae</taxon>
        <taxon>Thalictroideae</taxon>
        <taxon>Aquilegia</taxon>
    </lineage>
</organism>
<dbReference type="STRING" id="218851.A0A2G5D902"/>
<evidence type="ECO:0000256" key="3">
    <source>
        <dbReference type="SAM" id="Phobius"/>
    </source>
</evidence>
<comment type="similarity">
    <text evidence="1">Belongs to the LOR family.</text>
</comment>
<keyword evidence="3" id="KW-0472">Membrane</keyword>
<reference evidence="4 5" key="1">
    <citation type="submission" date="2017-09" db="EMBL/GenBank/DDBJ databases">
        <title>WGS assembly of Aquilegia coerulea Goldsmith.</title>
        <authorList>
            <person name="Hodges S."/>
            <person name="Kramer E."/>
            <person name="Nordborg M."/>
            <person name="Tomkins J."/>
            <person name="Borevitz J."/>
            <person name="Derieg N."/>
            <person name="Yan J."/>
            <person name="Mihaltcheva S."/>
            <person name="Hayes R.D."/>
            <person name="Rokhsar D."/>
        </authorList>
    </citation>
    <scope>NUCLEOTIDE SEQUENCE [LARGE SCALE GENOMIC DNA]</scope>
    <source>
        <strain evidence="5">cv. Goldsmith</strain>
    </source>
</reference>
<dbReference type="Gene3D" id="2.40.160.200">
    <property type="entry name" value="LURP1-related"/>
    <property type="match status" value="1"/>
</dbReference>
<dbReference type="Pfam" id="PF04525">
    <property type="entry name" value="LOR"/>
    <property type="match status" value="1"/>
</dbReference>
<evidence type="ECO:0000313" key="4">
    <source>
        <dbReference type="EMBL" id="PIA39962.1"/>
    </source>
</evidence>
<dbReference type="PANTHER" id="PTHR31087:SF58">
    <property type="entry name" value="OS07G0230700 PROTEIN"/>
    <property type="match status" value="1"/>
</dbReference>
<dbReference type="InterPro" id="IPR007612">
    <property type="entry name" value="LOR"/>
</dbReference>
<accession>A0A2G5D902</accession>
<dbReference type="SUPFAM" id="SSF54518">
    <property type="entry name" value="Tubby C-terminal domain-like"/>
    <property type="match status" value="1"/>
</dbReference>
<evidence type="ECO:0008006" key="6">
    <source>
        <dbReference type="Google" id="ProtNLM"/>
    </source>
</evidence>
<feature type="region of interest" description="Disordered" evidence="2">
    <location>
        <begin position="1"/>
        <end position="114"/>
    </location>
</feature>
<feature type="compositionally biased region" description="Pro residues" evidence="2">
    <location>
        <begin position="84"/>
        <end position="95"/>
    </location>
</feature>
<evidence type="ECO:0000256" key="2">
    <source>
        <dbReference type="SAM" id="MobiDB-lite"/>
    </source>
</evidence>
<dbReference type="InParanoid" id="A0A2G5D902"/>
<keyword evidence="3" id="KW-1133">Transmembrane helix</keyword>
<sequence length="311" mass="34660">MAMERPNHTPFAFGMAPHPQQPNYALVPYSHQPSYDPSMASTPHPQQPNYSLVPYSQQPSYDPSTPQPQQASYDPSAPQHQQPGYPPMPMAPQPQQPGYAPFPGQPMPNPTPPPPLASCPVTVIGQQFCAPYPVDLTISEKSLSIGEGNFTVTDVNGNIIFQVKGVMFSLFDKRVLRDVAGNPLVTLRQKTLTAHRRWEVYRGESTELLFSVKKSSIIQFTTNLHVFLASNTTKDVCDFKIKGSWGERSCVVYHGNTKNILAQMHKKYNIQSVLFGKDSFGVTVYPNIDYAFIVALIVILYEINMDRSGKD</sequence>
<dbReference type="InterPro" id="IPR025659">
    <property type="entry name" value="Tubby-like_C"/>
</dbReference>
<feature type="compositionally biased region" description="Pro residues" evidence="2">
    <location>
        <begin position="103"/>
        <end position="114"/>
    </location>
</feature>
<name>A0A2G5D902_AQUCA</name>
<keyword evidence="3" id="KW-0812">Transmembrane</keyword>